<dbReference type="InterPro" id="IPR030457">
    <property type="entry name" value="ELO_CS"/>
</dbReference>
<evidence type="ECO:0000256" key="5">
    <source>
        <dbReference type="ARBA" id="ARBA00022832"/>
    </source>
</evidence>
<dbReference type="Pfam" id="PF01151">
    <property type="entry name" value="ELO"/>
    <property type="match status" value="1"/>
</dbReference>
<proteinExistence type="inferred from homology"/>
<dbReference type="PANTHER" id="PTHR11157:SF17">
    <property type="entry name" value="ELONGATION OF VERY LONG CHAIN FATTY ACIDS PROTEIN 6"/>
    <property type="match status" value="1"/>
</dbReference>
<protein>
    <recommendedName>
        <fullName evidence="10">Elongation of very long chain fatty acids protein</fullName>
        <ecNumber evidence="10">2.3.1.199</ecNumber>
    </recommendedName>
    <alternativeName>
        <fullName evidence="10">Very-long-chain 3-oxoacyl-CoA synthase</fullName>
    </alternativeName>
</protein>
<dbReference type="EMBL" id="CAXLJM020000028">
    <property type="protein sequence ID" value="CAL8097129.1"/>
    <property type="molecule type" value="Genomic_DNA"/>
</dbReference>
<keyword evidence="12" id="KW-1185">Reference proteome</keyword>
<organism evidence="11 12">
    <name type="scientific">Orchesella dallaii</name>
    <dbReference type="NCBI Taxonomy" id="48710"/>
    <lineage>
        <taxon>Eukaryota</taxon>
        <taxon>Metazoa</taxon>
        <taxon>Ecdysozoa</taxon>
        <taxon>Arthropoda</taxon>
        <taxon>Hexapoda</taxon>
        <taxon>Collembola</taxon>
        <taxon>Entomobryomorpha</taxon>
        <taxon>Entomobryoidea</taxon>
        <taxon>Orchesellidae</taxon>
        <taxon>Orchesellinae</taxon>
        <taxon>Orchesella</taxon>
    </lineage>
</organism>
<gene>
    <name evidence="11" type="ORF">ODALV1_LOCUS9556</name>
</gene>
<evidence type="ECO:0000256" key="7">
    <source>
        <dbReference type="ARBA" id="ARBA00023098"/>
    </source>
</evidence>
<dbReference type="EC" id="2.3.1.199" evidence="10"/>
<evidence type="ECO:0000313" key="12">
    <source>
        <dbReference type="Proteomes" id="UP001642540"/>
    </source>
</evidence>
<evidence type="ECO:0000256" key="6">
    <source>
        <dbReference type="ARBA" id="ARBA00022989"/>
    </source>
</evidence>
<evidence type="ECO:0000256" key="8">
    <source>
        <dbReference type="ARBA" id="ARBA00023136"/>
    </source>
</evidence>
<sequence>MEAAHKIQNQNGTESFIWPYVEPPVFESYWFENFNVVKCKEWMEENWTVSIYICAVYLLLIFFGRKFMENRRPFDLRGPLAIWNFGFAVFSIAGLWRCTPELLYVLQGPDGFHRSVCVRDYHNQPAAFWAWAFTLSKVVELGDTAFVILRKKQLLFVHYYHHGVALMICWCFYSDYEPIFRYFGICNYFVHTILYGYLFLKAIDVSMPRIFSKLIISIELLQMVVGVLVNLYAIWVKVNGEPCDHRTEGIVYQMLLYLSFVVLFVYLFKSSSAFHSKASMNGSTTSNMKSKKLI</sequence>
<evidence type="ECO:0000256" key="3">
    <source>
        <dbReference type="ARBA" id="ARBA00022679"/>
    </source>
</evidence>
<keyword evidence="7 10" id="KW-0443">Lipid metabolism</keyword>
<evidence type="ECO:0000256" key="9">
    <source>
        <dbReference type="ARBA" id="ARBA00023160"/>
    </source>
</evidence>
<feature type="transmembrane region" description="Helical" evidence="10">
    <location>
        <begin position="156"/>
        <end position="173"/>
    </location>
</feature>
<dbReference type="PANTHER" id="PTHR11157">
    <property type="entry name" value="FATTY ACID ACYL TRANSFERASE-RELATED"/>
    <property type="match status" value="1"/>
</dbReference>
<comment type="similarity">
    <text evidence="10">Belongs to the ELO family.</text>
</comment>
<dbReference type="PROSITE" id="PS01188">
    <property type="entry name" value="ELO"/>
    <property type="match status" value="1"/>
</dbReference>
<comment type="catalytic activity">
    <reaction evidence="10">
        <text>a very-long-chain acyl-CoA + malonyl-CoA + H(+) = a very-long-chain 3-oxoacyl-CoA + CO2 + CoA</text>
        <dbReference type="Rhea" id="RHEA:32727"/>
        <dbReference type="ChEBI" id="CHEBI:15378"/>
        <dbReference type="ChEBI" id="CHEBI:16526"/>
        <dbReference type="ChEBI" id="CHEBI:57287"/>
        <dbReference type="ChEBI" id="CHEBI:57384"/>
        <dbReference type="ChEBI" id="CHEBI:90725"/>
        <dbReference type="ChEBI" id="CHEBI:90736"/>
        <dbReference type="EC" id="2.3.1.199"/>
    </reaction>
</comment>
<keyword evidence="8 10" id="KW-0472">Membrane</keyword>
<dbReference type="InterPro" id="IPR002076">
    <property type="entry name" value="ELO_fam"/>
</dbReference>
<feature type="transmembrane region" description="Helical" evidence="10">
    <location>
        <begin position="76"/>
        <end position="96"/>
    </location>
</feature>
<keyword evidence="3 10" id="KW-0808">Transferase</keyword>
<name>A0ABP1QBT2_9HEXA</name>
<evidence type="ECO:0000256" key="2">
    <source>
        <dbReference type="ARBA" id="ARBA00022516"/>
    </source>
</evidence>
<comment type="subcellular location">
    <subcellularLocation>
        <location evidence="1">Membrane</location>
        <topology evidence="1">Multi-pass membrane protein</topology>
    </subcellularLocation>
</comment>
<feature type="transmembrane region" description="Helical" evidence="10">
    <location>
        <begin position="47"/>
        <end position="64"/>
    </location>
</feature>
<evidence type="ECO:0000256" key="10">
    <source>
        <dbReference type="RuleBase" id="RU361115"/>
    </source>
</evidence>
<reference evidence="11 12" key="1">
    <citation type="submission" date="2024-08" db="EMBL/GenBank/DDBJ databases">
        <authorList>
            <person name="Cucini C."/>
            <person name="Frati F."/>
        </authorList>
    </citation>
    <scope>NUCLEOTIDE SEQUENCE [LARGE SCALE GENOMIC DNA]</scope>
</reference>
<keyword evidence="4 10" id="KW-0812">Transmembrane</keyword>
<feature type="transmembrane region" description="Helical" evidence="10">
    <location>
        <begin position="220"/>
        <end position="238"/>
    </location>
</feature>
<comment type="caution">
    <text evidence="11">The sequence shown here is derived from an EMBL/GenBank/DDBJ whole genome shotgun (WGS) entry which is preliminary data.</text>
</comment>
<feature type="transmembrane region" description="Helical" evidence="10">
    <location>
        <begin position="250"/>
        <end position="268"/>
    </location>
</feature>
<keyword evidence="6 10" id="KW-1133">Transmembrane helix</keyword>
<evidence type="ECO:0000313" key="11">
    <source>
        <dbReference type="EMBL" id="CAL8097129.1"/>
    </source>
</evidence>
<evidence type="ECO:0000256" key="4">
    <source>
        <dbReference type="ARBA" id="ARBA00022692"/>
    </source>
</evidence>
<evidence type="ECO:0000256" key="1">
    <source>
        <dbReference type="ARBA" id="ARBA00004141"/>
    </source>
</evidence>
<feature type="transmembrane region" description="Helical" evidence="10">
    <location>
        <begin position="179"/>
        <end position="200"/>
    </location>
</feature>
<accession>A0ABP1QBT2</accession>
<dbReference type="Proteomes" id="UP001642540">
    <property type="component" value="Unassembled WGS sequence"/>
</dbReference>
<keyword evidence="9 10" id="KW-0275">Fatty acid biosynthesis</keyword>
<keyword evidence="5 10" id="KW-0276">Fatty acid metabolism</keyword>
<keyword evidence="2 10" id="KW-0444">Lipid biosynthesis</keyword>